<keyword evidence="2" id="KW-1185">Reference proteome</keyword>
<organism evidence="1 2">
    <name type="scientific">Tothia fuscella</name>
    <dbReference type="NCBI Taxonomy" id="1048955"/>
    <lineage>
        <taxon>Eukaryota</taxon>
        <taxon>Fungi</taxon>
        <taxon>Dikarya</taxon>
        <taxon>Ascomycota</taxon>
        <taxon>Pezizomycotina</taxon>
        <taxon>Dothideomycetes</taxon>
        <taxon>Pleosporomycetidae</taxon>
        <taxon>Venturiales</taxon>
        <taxon>Cylindrosympodiaceae</taxon>
        <taxon>Tothia</taxon>
    </lineage>
</organism>
<name>A0A9P4TSH3_9PEZI</name>
<dbReference type="Proteomes" id="UP000800235">
    <property type="component" value="Unassembled WGS sequence"/>
</dbReference>
<proteinExistence type="predicted"/>
<evidence type="ECO:0000313" key="2">
    <source>
        <dbReference type="Proteomes" id="UP000800235"/>
    </source>
</evidence>
<sequence>MRGNSNGPEHILKIAASTAGPTAHNQSDVRRSLMPRTSGELQLALQDLRNLTNCPPEQLITLQIDVFRSSRIQERTSPIPRLTQQNLLDLSNCFGEQLIGLQIGSRRSYRIQLQPRRLYTSRTAFDNWWSEISTHAPHDLRAMQQSRILSHPTPNRAAIEE</sequence>
<gene>
    <name evidence="1" type="ORF">EJ08DRAFT_666701</name>
</gene>
<dbReference type="AlphaFoldDB" id="A0A9P4TSH3"/>
<dbReference type="EMBL" id="MU007160">
    <property type="protein sequence ID" value="KAF2416406.1"/>
    <property type="molecule type" value="Genomic_DNA"/>
</dbReference>
<protein>
    <submittedName>
        <fullName evidence="1">Uncharacterized protein</fullName>
    </submittedName>
</protein>
<reference evidence="1" key="1">
    <citation type="journal article" date="2020" name="Stud. Mycol.">
        <title>101 Dothideomycetes genomes: a test case for predicting lifestyles and emergence of pathogens.</title>
        <authorList>
            <person name="Haridas S."/>
            <person name="Albert R."/>
            <person name="Binder M."/>
            <person name="Bloem J."/>
            <person name="Labutti K."/>
            <person name="Salamov A."/>
            <person name="Andreopoulos B."/>
            <person name="Baker S."/>
            <person name="Barry K."/>
            <person name="Bills G."/>
            <person name="Bluhm B."/>
            <person name="Cannon C."/>
            <person name="Castanera R."/>
            <person name="Culley D."/>
            <person name="Daum C."/>
            <person name="Ezra D."/>
            <person name="Gonzalez J."/>
            <person name="Henrissat B."/>
            <person name="Kuo A."/>
            <person name="Liang C."/>
            <person name="Lipzen A."/>
            <person name="Lutzoni F."/>
            <person name="Magnuson J."/>
            <person name="Mondo S."/>
            <person name="Nolan M."/>
            <person name="Ohm R."/>
            <person name="Pangilinan J."/>
            <person name="Park H.-J."/>
            <person name="Ramirez L."/>
            <person name="Alfaro M."/>
            <person name="Sun H."/>
            <person name="Tritt A."/>
            <person name="Yoshinaga Y."/>
            <person name="Zwiers L.-H."/>
            <person name="Turgeon B."/>
            <person name="Goodwin S."/>
            <person name="Spatafora J."/>
            <person name="Crous P."/>
            <person name="Grigoriev I."/>
        </authorList>
    </citation>
    <scope>NUCLEOTIDE SEQUENCE</scope>
    <source>
        <strain evidence="1">CBS 130266</strain>
    </source>
</reference>
<comment type="caution">
    <text evidence="1">The sequence shown here is derived from an EMBL/GenBank/DDBJ whole genome shotgun (WGS) entry which is preliminary data.</text>
</comment>
<evidence type="ECO:0000313" key="1">
    <source>
        <dbReference type="EMBL" id="KAF2416406.1"/>
    </source>
</evidence>
<accession>A0A9P4TSH3</accession>